<evidence type="ECO:0000256" key="3">
    <source>
        <dbReference type="ARBA" id="ARBA00022801"/>
    </source>
</evidence>
<dbReference type="SUPFAM" id="SSF56281">
    <property type="entry name" value="Metallo-hydrolase/oxidoreductase"/>
    <property type="match status" value="1"/>
</dbReference>
<proteinExistence type="inferred from homology"/>
<dbReference type="GO" id="GO:0102007">
    <property type="term" value="F:acyl-L-homoserine-lactone lactonohydrolase activity"/>
    <property type="evidence" value="ECO:0007669"/>
    <property type="project" value="UniProtKB-EC"/>
</dbReference>
<accession>A0A238J8X6</accession>
<reference evidence="8" key="1">
    <citation type="submission" date="2017-05" db="EMBL/GenBank/DDBJ databases">
        <authorList>
            <person name="Rodrigo-Torres L."/>
            <person name="Arahal R. D."/>
            <person name="Lucena T."/>
        </authorList>
    </citation>
    <scope>NUCLEOTIDE SEQUENCE [LARGE SCALE GENOMIC DNA]</scope>
    <source>
        <strain evidence="8">CECT 8649</strain>
    </source>
</reference>
<dbReference type="OrthoDB" id="9773738at2"/>
<dbReference type="InterPro" id="IPR001279">
    <property type="entry name" value="Metallo-B-lactamas"/>
</dbReference>
<dbReference type="AlphaFoldDB" id="A0A238J8X6"/>
<evidence type="ECO:0000313" key="7">
    <source>
        <dbReference type="EMBL" id="SMX26637.1"/>
    </source>
</evidence>
<dbReference type="Gene3D" id="3.60.15.10">
    <property type="entry name" value="Ribonuclease Z/Hydroxyacylglutathione hydrolase-like"/>
    <property type="match status" value="1"/>
</dbReference>
<keyword evidence="3 7" id="KW-0378">Hydrolase</keyword>
<dbReference type="RefSeq" id="WP_099242610.1">
    <property type="nucleotide sequence ID" value="NZ_FXXP01000001.1"/>
</dbReference>
<comment type="similarity">
    <text evidence="1">Belongs to the metallo-beta-lactamase superfamily.</text>
</comment>
<dbReference type="InterPro" id="IPR036866">
    <property type="entry name" value="RibonucZ/Hydroxyglut_hydro"/>
</dbReference>
<dbReference type="PANTHER" id="PTHR42978">
    <property type="entry name" value="QUORUM-QUENCHING LACTONASE YTNP-RELATED-RELATED"/>
    <property type="match status" value="1"/>
</dbReference>
<dbReference type="InterPro" id="IPR051013">
    <property type="entry name" value="MBL_superfamily_lactonases"/>
</dbReference>
<dbReference type="EMBL" id="FXXP01000001">
    <property type="protein sequence ID" value="SMX26637.1"/>
    <property type="molecule type" value="Genomic_DNA"/>
</dbReference>
<evidence type="ECO:0000256" key="4">
    <source>
        <dbReference type="ARBA" id="ARBA00022833"/>
    </source>
</evidence>
<evidence type="ECO:0000256" key="1">
    <source>
        <dbReference type="ARBA" id="ARBA00007749"/>
    </source>
</evidence>
<dbReference type="PANTHER" id="PTHR42978:SF6">
    <property type="entry name" value="QUORUM-QUENCHING LACTONASE YTNP-RELATED"/>
    <property type="match status" value="1"/>
</dbReference>
<dbReference type="CDD" id="cd07720">
    <property type="entry name" value="OPHC2-like_MBL-fold"/>
    <property type="match status" value="1"/>
</dbReference>
<evidence type="ECO:0000256" key="2">
    <source>
        <dbReference type="ARBA" id="ARBA00022723"/>
    </source>
</evidence>
<keyword evidence="4" id="KW-0862">Zinc</keyword>
<dbReference type="SMART" id="SM00849">
    <property type="entry name" value="Lactamase_B"/>
    <property type="match status" value="1"/>
</dbReference>
<gene>
    <name evidence="7" type="primary">Y2-aiiA</name>
    <name evidence="7" type="ORF">TRP8649_00722</name>
</gene>
<evidence type="ECO:0000313" key="8">
    <source>
        <dbReference type="Proteomes" id="UP000225972"/>
    </source>
</evidence>
<dbReference type="GO" id="GO:0046872">
    <property type="term" value="F:metal ion binding"/>
    <property type="evidence" value="ECO:0007669"/>
    <property type="project" value="UniProtKB-KW"/>
</dbReference>
<dbReference type="Pfam" id="PF00753">
    <property type="entry name" value="Lactamase_B"/>
    <property type="match status" value="1"/>
</dbReference>
<evidence type="ECO:0000256" key="5">
    <source>
        <dbReference type="SAM" id="SignalP"/>
    </source>
</evidence>
<protein>
    <submittedName>
        <fullName evidence="7">N-acyl homoserine lactonase</fullName>
        <ecNumber evidence="7">3.1.1.81</ecNumber>
    </submittedName>
</protein>
<feature type="signal peptide" evidence="5">
    <location>
        <begin position="1"/>
        <end position="29"/>
    </location>
</feature>
<dbReference type="Proteomes" id="UP000225972">
    <property type="component" value="Unassembled WGS sequence"/>
</dbReference>
<evidence type="ECO:0000259" key="6">
    <source>
        <dbReference type="SMART" id="SM00849"/>
    </source>
</evidence>
<feature type="domain" description="Metallo-beta-lactamase" evidence="6">
    <location>
        <begin position="89"/>
        <end position="292"/>
    </location>
</feature>
<keyword evidence="8" id="KW-1185">Reference proteome</keyword>
<keyword evidence="5" id="KW-0732">Signal</keyword>
<dbReference type="InterPro" id="IPR006311">
    <property type="entry name" value="TAT_signal"/>
</dbReference>
<dbReference type="PROSITE" id="PS51318">
    <property type="entry name" value="TAT"/>
    <property type="match status" value="1"/>
</dbReference>
<keyword evidence="2" id="KW-0479">Metal-binding</keyword>
<dbReference type="EC" id="3.1.1.81" evidence="7"/>
<sequence>MKRRTFLKTFPAAAALTATAGIVPIAVMADGHGTQVVAAQKFKIGDMIVTAISDGYFNMPLNMLQGADQETIAQLLVAGHQDPANFRAAVNAYLVQSGGENWLIDAGTGAVFGPTLGDLPSVLSALGVQPGDVSKLIVTHMHGDHIGGAIADGAALYPNAELVVTKADVDFWTSKDIQAQAPENFRGAFDLAMGVIAAYQDRLRIVEGEADLAPGLVGRPMPGHTLGHQGVMLESAGDSLLIWGDIVHVSHVQMTHPEVTIGFDTDQELAAKTRADLFASLVKGDQKIAGMHMPFPGVGYVEKSGEAYRFTPATWDYL</sequence>
<organism evidence="7 8">
    <name type="scientific">Pelagimonas phthalicica</name>
    <dbReference type="NCBI Taxonomy" id="1037362"/>
    <lineage>
        <taxon>Bacteria</taxon>
        <taxon>Pseudomonadati</taxon>
        <taxon>Pseudomonadota</taxon>
        <taxon>Alphaproteobacteria</taxon>
        <taxon>Rhodobacterales</taxon>
        <taxon>Roseobacteraceae</taxon>
        <taxon>Pelagimonas</taxon>
    </lineage>
</organism>
<feature type="chain" id="PRO_5012534162" evidence="5">
    <location>
        <begin position="30"/>
        <end position="318"/>
    </location>
</feature>
<name>A0A238J8X6_9RHOB</name>